<dbReference type="Pfam" id="PF07715">
    <property type="entry name" value="Plug"/>
    <property type="match status" value="1"/>
</dbReference>
<evidence type="ECO:0000256" key="9">
    <source>
        <dbReference type="ARBA" id="ARBA00023170"/>
    </source>
</evidence>
<evidence type="ECO:0000313" key="15">
    <source>
        <dbReference type="EMBL" id="QED92097.1"/>
    </source>
</evidence>
<keyword evidence="4 11" id="KW-1134">Transmembrane beta strand</keyword>
<dbReference type="CDD" id="cd01347">
    <property type="entry name" value="ligand_gated_channel"/>
    <property type="match status" value="1"/>
</dbReference>
<evidence type="ECO:0000256" key="4">
    <source>
        <dbReference type="ARBA" id="ARBA00022452"/>
    </source>
</evidence>
<gene>
    <name evidence="15" type="ORF">EZJ17_05310</name>
</gene>
<dbReference type="NCBIfam" id="TIGR01785">
    <property type="entry name" value="TonB-hemin"/>
    <property type="match status" value="1"/>
</dbReference>
<evidence type="ECO:0000313" key="16">
    <source>
        <dbReference type="Proteomes" id="UP000326695"/>
    </source>
</evidence>
<evidence type="ECO:0000256" key="10">
    <source>
        <dbReference type="ARBA" id="ARBA00023237"/>
    </source>
</evidence>
<dbReference type="NCBIfam" id="TIGR01786">
    <property type="entry name" value="TonB-hemlactrns"/>
    <property type="match status" value="1"/>
</dbReference>
<comment type="subcellular location">
    <subcellularLocation>
        <location evidence="1 11">Cell outer membrane</location>
        <topology evidence="1 11">Multi-pass membrane protein</topology>
    </subcellularLocation>
</comment>
<evidence type="ECO:0000256" key="11">
    <source>
        <dbReference type="PROSITE-ProRule" id="PRU01360"/>
    </source>
</evidence>
<evidence type="ECO:0000256" key="7">
    <source>
        <dbReference type="ARBA" id="ARBA00023077"/>
    </source>
</evidence>
<dbReference type="InterPro" id="IPR000531">
    <property type="entry name" value="Beta-barrel_TonB"/>
</dbReference>
<evidence type="ECO:0000259" key="14">
    <source>
        <dbReference type="Pfam" id="PF07715"/>
    </source>
</evidence>
<organism evidence="15 16">
    <name type="scientific">Eikenella exigua</name>
    <dbReference type="NCBI Taxonomy" id="2528037"/>
    <lineage>
        <taxon>Bacteria</taxon>
        <taxon>Pseudomonadati</taxon>
        <taxon>Pseudomonadota</taxon>
        <taxon>Betaproteobacteria</taxon>
        <taxon>Neisseriales</taxon>
        <taxon>Neisseriaceae</taxon>
        <taxon>Eikenella</taxon>
    </lineage>
</organism>
<keyword evidence="6" id="KW-0732">Signal</keyword>
<dbReference type="AlphaFoldDB" id="A0AAX1F7Q9"/>
<evidence type="ECO:0000256" key="2">
    <source>
        <dbReference type="ARBA" id="ARBA00009810"/>
    </source>
</evidence>
<dbReference type="InterPro" id="IPR011276">
    <property type="entry name" value="TonB_haem/Hb_rcpt"/>
</dbReference>
<dbReference type="Gene3D" id="2.170.130.10">
    <property type="entry name" value="TonB-dependent receptor, plug domain"/>
    <property type="match status" value="1"/>
</dbReference>
<protein>
    <submittedName>
        <fullName evidence="15">TonB-dependent hemoglobin/transferrin/lactoferrin family receptor</fullName>
    </submittedName>
</protein>
<dbReference type="GO" id="GO:0015232">
    <property type="term" value="F:heme transmembrane transporter activity"/>
    <property type="evidence" value="ECO:0007669"/>
    <property type="project" value="InterPro"/>
</dbReference>
<evidence type="ECO:0000256" key="6">
    <source>
        <dbReference type="ARBA" id="ARBA00022729"/>
    </source>
</evidence>
<keyword evidence="10 11" id="KW-0998">Cell outer membrane</keyword>
<evidence type="ECO:0000256" key="12">
    <source>
        <dbReference type="RuleBase" id="RU003357"/>
    </source>
</evidence>
<sequence length="767" mass="86930">MNGLFFMQSSSFREPNMHTPPHPLSCLQSRLLSALCLPAIFGFIAVPTQAAGKNSDSAVLPVIEIRGQRALSTLAGQSRLTRENIDQQQADNVASLLDLLPGTSSSGSPRPGGQTLNIWGFGDNEDIKISIDGAAKNFERYRQGSVFIEPELLRQVTVDKGSFDVSRGNGGFGGAVKLESRDAREFLREGQNVGGLVKISYHTNDEQWQTSTAVFLQNNNQSWDGLLYTSVRRGHDIQQPDGERLAYSANNQQSFLIKSNYSPAPEHHFALSAMYGRHHAWEPFAAKRGELARPSERDIRLYGLDGAWKRKLVYRRQDDQSYSLKYRYMPENPLFDLTMQLNHTKTVQDDARPENAGSGFLGSMGNESHTAYQDTGLDISNISHFSTGLMQHRLTLGLQTNRHVREVMMYDKSRRNNANFNYGRFQPYYMPAGTQQQNSFYVQDEIRLGNWTFTPALRYDHIHNQGEPNVARGYNTPSAGHDYRSKTYSSWSPFLGIAWQPNDNALLFANASRTWRAPVIDEQYEVQSATSSASATSRYLEPERLTSFRLGGILRWQNLLREQDSLQLRTTLFHSRGKDEIFKNRGIFCREQLPNRPSSVCAKPIANYRNLPGYTIRGGEIEAYYESDHWFAGLTYSFMRGKRQGSPRNPWHDQDTWLADIPPRKATATLGVRFPAQGLTFGWKGEFIRRQDRSPTDGDPMAAYWALPKSKGYALHGLFAAWQPPYHEQFTLRITVDNLFNRRYAPYLGEAVSGVGRNIKGSMSWQF</sequence>
<keyword evidence="5 11" id="KW-0812">Transmembrane</keyword>
<proteinExistence type="inferred from homology"/>
<name>A0AAX1F7Q9_9NEIS</name>
<dbReference type="InterPro" id="IPR010949">
    <property type="entry name" value="TonB_Hb/transfer/lactofer_rcpt"/>
</dbReference>
<evidence type="ECO:0000256" key="8">
    <source>
        <dbReference type="ARBA" id="ARBA00023136"/>
    </source>
</evidence>
<evidence type="ECO:0000256" key="1">
    <source>
        <dbReference type="ARBA" id="ARBA00004571"/>
    </source>
</evidence>
<evidence type="ECO:0000256" key="5">
    <source>
        <dbReference type="ARBA" id="ARBA00022692"/>
    </source>
</evidence>
<dbReference type="InterPro" id="IPR039426">
    <property type="entry name" value="TonB-dep_rcpt-like"/>
</dbReference>
<dbReference type="PANTHER" id="PTHR30442:SF0">
    <property type="entry name" value="FE(3+) DICITRATE TRANSPORT PROTEIN FECA"/>
    <property type="match status" value="1"/>
</dbReference>
<feature type="domain" description="TonB-dependent receptor-like beta-barrel" evidence="13">
    <location>
        <begin position="297"/>
        <end position="739"/>
    </location>
</feature>
<keyword evidence="8 11" id="KW-0472">Membrane</keyword>
<comment type="similarity">
    <text evidence="2 11 12">Belongs to the TonB-dependent receptor family.</text>
</comment>
<dbReference type="InterPro" id="IPR012910">
    <property type="entry name" value="Plug_dom"/>
</dbReference>
<reference evidence="16" key="1">
    <citation type="journal article" date="2019" name="J. Anim. Genet.">
        <title>Description and whole genome sequencing of Eikenella exigua sp. nov., isolated from brain abscess and blood.</title>
        <authorList>
            <person name="Stormo K.A."/>
            <person name="Nygaard R.M."/>
            <person name="Bruvold T.S."/>
            <person name="Dimmen G."/>
            <person name="Lindemann P.C."/>
            <person name="Jordal S."/>
            <person name="Kommedal O."/>
        </authorList>
    </citation>
    <scope>NUCLEOTIDE SEQUENCE [LARGE SCALE GENOMIC DNA]</scope>
    <source>
        <strain evidence="16">PXX</strain>
    </source>
</reference>
<accession>A0AAX1F7Q9</accession>
<dbReference type="Pfam" id="PF00593">
    <property type="entry name" value="TonB_dep_Rec_b-barrel"/>
    <property type="match status" value="1"/>
</dbReference>
<evidence type="ECO:0000256" key="3">
    <source>
        <dbReference type="ARBA" id="ARBA00022448"/>
    </source>
</evidence>
<dbReference type="EMBL" id="CP038018">
    <property type="protein sequence ID" value="QED92097.1"/>
    <property type="molecule type" value="Genomic_DNA"/>
</dbReference>
<dbReference type="GO" id="GO:0033214">
    <property type="term" value="P:siderophore-iron import into cell"/>
    <property type="evidence" value="ECO:0007669"/>
    <property type="project" value="TreeGrafter"/>
</dbReference>
<dbReference type="Proteomes" id="UP000326695">
    <property type="component" value="Chromosome"/>
</dbReference>
<evidence type="ECO:0000259" key="13">
    <source>
        <dbReference type="Pfam" id="PF00593"/>
    </source>
</evidence>
<dbReference type="InterPro" id="IPR036942">
    <property type="entry name" value="Beta-barrel_TonB_sf"/>
</dbReference>
<dbReference type="PROSITE" id="PS52016">
    <property type="entry name" value="TONB_DEPENDENT_REC_3"/>
    <property type="match status" value="1"/>
</dbReference>
<dbReference type="Gene3D" id="2.40.170.20">
    <property type="entry name" value="TonB-dependent receptor, beta-barrel domain"/>
    <property type="match status" value="1"/>
</dbReference>
<dbReference type="InterPro" id="IPR037066">
    <property type="entry name" value="Plug_dom_sf"/>
</dbReference>
<keyword evidence="3 11" id="KW-0813">Transport</keyword>
<keyword evidence="16" id="KW-1185">Reference proteome</keyword>
<feature type="domain" description="TonB-dependent receptor plug" evidence="14">
    <location>
        <begin position="76"/>
        <end position="175"/>
    </location>
</feature>
<keyword evidence="9 15" id="KW-0675">Receptor</keyword>
<keyword evidence="7 12" id="KW-0798">TonB box</keyword>
<dbReference type="SUPFAM" id="SSF56935">
    <property type="entry name" value="Porins"/>
    <property type="match status" value="1"/>
</dbReference>
<dbReference type="PANTHER" id="PTHR30442">
    <property type="entry name" value="IRON III DICITRATE TRANSPORT PROTEIN FECA"/>
    <property type="match status" value="1"/>
</dbReference>
<dbReference type="GO" id="GO:0009279">
    <property type="term" value="C:cell outer membrane"/>
    <property type="evidence" value="ECO:0007669"/>
    <property type="project" value="UniProtKB-SubCell"/>
</dbReference>
<dbReference type="KEGG" id="eex:EZJ17_05310"/>